<dbReference type="Pfam" id="PF00782">
    <property type="entry name" value="DSPc"/>
    <property type="match status" value="1"/>
</dbReference>
<feature type="domain" description="Tyrosine specific protein phosphatases" evidence="3">
    <location>
        <begin position="545"/>
        <end position="610"/>
    </location>
</feature>
<dbReference type="EMBL" id="ML996578">
    <property type="protein sequence ID" value="KAF2755207.1"/>
    <property type="molecule type" value="Genomic_DNA"/>
</dbReference>
<dbReference type="GO" id="GO:0004721">
    <property type="term" value="F:phosphoprotein phosphatase activity"/>
    <property type="evidence" value="ECO:0007669"/>
    <property type="project" value="UniProtKB-KW"/>
</dbReference>
<dbReference type="RefSeq" id="XP_033597658.1">
    <property type="nucleotide sequence ID" value="XM_033745739.1"/>
</dbReference>
<dbReference type="PROSITE" id="PS00383">
    <property type="entry name" value="TYR_PHOSPHATASE_1"/>
    <property type="match status" value="1"/>
</dbReference>
<dbReference type="InterPro" id="IPR029021">
    <property type="entry name" value="Prot-tyrosine_phosphatase-like"/>
</dbReference>
<dbReference type="InterPro" id="IPR020422">
    <property type="entry name" value="TYR_PHOSPHATASE_DUAL_dom"/>
</dbReference>
<dbReference type="GO" id="GO:0047372">
    <property type="term" value="F:monoacylglycerol lipase activity"/>
    <property type="evidence" value="ECO:0007669"/>
    <property type="project" value="TreeGrafter"/>
</dbReference>
<dbReference type="InterPro" id="IPR029058">
    <property type="entry name" value="AB_hydrolase_fold"/>
</dbReference>
<dbReference type="Gene3D" id="3.90.190.10">
    <property type="entry name" value="Protein tyrosine phosphatase superfamily"/>
    <property type="match status" value="1"/>
</dbReference>
<evidence type="ECO:0000259" key="3">
    <source>
        <dbReference type="PROSITE" id="PS50056"/>
    </source>
</evidence>
<evidence type="ECO:0000256" key="2">
    <source>
        <dbReference type="ARBA" id="ARBA00022912"/>
    </source>
</evidence>
<dbReference type="PROSITE" id="PS50056">
    <property type="entry name" value="TYR_PHOSPHATASE_2"/>
    <property type="match status" value="1"/>
</dbReference>
<dbReference type="SUPFAM" id="SSF53474">
    <property type="entry name" value="alpha/beta-Hydrolases"/>
    <property type="match status" value="1"/>
</dbReference>
<dbReference type="InterPro" id="IPR000073">
    <property type="entry name" value="AB_hydrolase_1"/>
</dbReference>
<evidence type="ECO:0000313" key="4">
    <source>
        <dbReference type="EMBL" id="KAF2755207.1"/>
    </source>
</evidence>
<dbReference type="InterPro" id="IPR016130">
    <property type="entry name" value="Tyr_Pase_AS"/>
</dbReference>
<dbReference type="FunFam" id="3.40.50.1820:FF:000273">
    <property type="entry name" value="Dual specificity phosphatase catalytic domain protein"/>
    <property type="match status" value="1"/>
</dbReference>
<sequence length="636" mass="69552">MVTSATVLGALPCVWILRKQFHRKQIGPSSIHSEKDVSDTAGLDALSSDPGLLRKHSEFKSYATERYTYPSIRTFYRPHPQGSKLPTKPTPLPLLVFIHGLGGSVAQFHPILVSLVNVAPCLAIDLPGCGLSEFQPNAWDAYTTDSLVRLLSVAIEAHRDAASDQEVILIGHSMGCSLAALLASTTSQYHHLLSVHVNGVIAICPSAIPPGPEDVKRFKIGLSIPGFLFDMWRKYDRRGGTESGSVARFVGAGAEEETKKLQVRFNEQSKTPVFRRMARGCLPDYSSGTAKGGLPGREVWSGIRVPMFLAAGENDHVTPPDNLKAIAEYLGKAPTVSEEKSVMIPDELASVDVPATRKDSKILSNSPRLNGSITPSDGTLASTTDQADFADMSKIISRSVLKSTILPAPASHALLYAPSHSRILAGLIQSFLADHIDKRLSLGWQLQYLTTEGKWDVKNLEKWKAVAPVSAPIAGVFRAMKTLREVDGEHCPKVFVDKWAGKIKAIVDISHESPVYDPKGLEAGGIVYHKFPTVSKLPPQVDEVKSFITLIDQIRSTSSDSSSIIANDALIGVHCHYGFNRTGFFVVCYLVERLGYKLQDAIDEFRICRPPGIRHDHFIDTLHVRYCVGLRRAPTL</sequence>
<protein>
    <recommendedName>
        <fullName evidence="3">Tyrosine specific protein phosphatases domain-containing protein</fullName>
    </recommendedName>
</protein>
<dbReference type="Gene3D" id="3.40.50.1820">
    <property type="entry name" value="alpha/beta hydrolase"/>
    <property type="match status" value="1"/>
</dbReference>
<proteinExistence type="predicted"/>
<dbReference type="OrthoDB" id="428974at2759"/>
<dbReference type="Pfam" id="PF00561">
    <property type="entry name" value="Abhydrolase_1"/>
    <property type="match status" value="1"/>
</dbReference>
<keyword evidence="2" id="KW-0904">Protein phosphatase</keyword>
<dbReference type="InterPro" id="IPR000387">
    <property type="entry name" value="Tyr_Pase_dom"/>
</dbReference>
<keyword evidence="1" id="KW-0378">Hydrolase</keyword>
<keyword evidence="5" id="KW-1185">Reference proteome</keyword>
<evidence type="ECO:0000256" key="1">
    <source>
        <dbReference type="ARBA" id="ARBA00022801"/>
    </source>
</evidence>
<dbReference type="PANTHER" id="PTHR43798">
    <property type="entry name" value="MONOACYLGLYCEROL LIPASE"/>
    <property type="match status" value="1"/>
</dbReference>
<dbReference type="CDD" id="cd14502">
    <property type="entry name" value="RNA_5'-triphosphatase"/>
    <property type="match status" value="1"/>
</dbReference>
<reference evidence="4" key="1">
    <citation type="journal article" date="2020" name="Stud. Mycol.">
        <title>101 Dothideomycetes genomes: a test case for predicting lifestyles and emergence of pathogens.</title>
        <authorList>
            <person name="Haridas S."/>
            <person name="Albert R."/>
            <person name="Binder M."/>
            <person name="Bloem J."/>
            <person name="Labutti K."/>
            <person name="Salamov A."/>
            <person name="Andreopoulos B."/>
            <person name="Baker S."/>
            <person name="Barry K."/>
            <person name="Bills G."/>
            <person name="Bluhm B."/>
            <person name="Cannon C."/>
            <person name="Castanera R."/>
            <person name="Culley D."/>
            <person name="Daum C."/>
            <person name="Ezra D."/>
            <person name="Gonzalez J."/>
            <person name="Henrissat B."/>
            <person name="Kuo A."/>
            <person name="Liang C."/>
            <person name="Lipzen A."/>
            <person name="Lutzoni F."/>
            <person name="Magnuson J."/>
            <person name="Mondo S."/>
            <person name="Nolan M."/>
            <person name="Ohm R."/>
            <person name="Pangilinan J."/>
            <person name="Park H.-J."/>
            <person name="Ramirez L."/>
            <person name="Alfaro M."/>
            <person name="Sun H."/>
            <person name="Tritt A."/>
            <person name="Yoshinaga Y."/>
            <person name="Zwiers L.-H."/>
            <person name="Turgeon B."/>
            <person name="Goodwin S."/>
            <person name="Spatafora J."/>
            <person name="Crous P."/>
            <person name="Grigoriev I."/>
        </authorList>
    </citation>
    <scope>NUCLEOTIDE SEQUENCE</scope>
    <source>
        <strain evidence="4">CBS 121739</strain>
    </source>
</reference>
<accession>A0A6A6W0V5</accession>
<dbReference type="Proteomes" id="UP000799437">
    <property type="component" value="Unassembled WGS sequence"/>
</dbReference>
<dbReference type="InterPro" id="IPR000340">
    <property type="entry name" value="Dual-sp_phosphatase_cat-dom"/>
</dbReference>
<dbReference type="FunFam" id="3.90.190.10:FF:000090">
    <property type="entry name" value="Dual specificity phosphatase catalytic domain protein"/>
    <property type="match status" value="1"/>
</dbReference>
<dbReference type="InterPro" id="IPR050266">
    <property type="entry name" value="AB_hydrolase_sf"/>
</dbReference>
<dbReference type="GO" id="GO:0016020">
    <property type="term" value="C:membrane"/>
    <property type="evidence" value="ECO:0007669"/>
    <property type="project" value="TreeGrafter"/>
</dbReference>
<dbReference type="AlphaFoldDB" id="A0A6A6W0V5"/>
<dbReference type="PANTHER" id="PTHR43798:SF5">
    <property type="entry name" value="MONOACYLGLYCEROL LIPASE ABHD6"/>
    <property type="match status" value="1"/>
</dbReference>
<dbReference type="SUPFAM" id="SSF52799">
    <property type="entry name" value="(Phosphotyrosine protein) phosphatases II"/>
    <property type="match status" value="1"/>
</dbReference>
<dbReference type="SMART" id="SM00195">
    <property type="entry name" value="DSPc"/>
    <property type="match status" value="1"/>
</dbReference>
<name>A0A6A6W0V5_9PEZI</name>
<organism evidence="4 5">
    <name type="scientific">Pseudovirgaria hyperparasitica</name>
    <dbReference type="NCBI Taxonomy" id="470096"/>
    <lineage>
        <taxon>Eukaryota</taxon>
        <taxon>Fungi</taxon>
        <taxon>Dikarya</taxon>
        <taxon>Ascomycota</taxon>
        <taxon>Pezizomycotina</taxon>
        <taxon>Dothideomycetes</taxon>
        <taxon>Dothideomycetes incertae sedis</taxon>
        <taxon>Acrospermales</taxon>
        <taxon>Acrospermaceae</taxon>
        <taxon>Pseudovirgaria</taxon>
    </lineage>
</organism>
<evidence type="ECO:0000313" key="5">
    <source>
        <dbReference type="Proteomes" id="UP000799437"/>
    </source>
</evidence>
<gene>
    <name evidence="4" type="ORF">EJ05DRAFT_488734</name>
</gene>
<dbReference type="GeneID" id="54486793"/>
<dbReference type="GO" id="GO:0046464">
    <property type="term" value="P:acylglycerol catabolic process"/>
    <property type="evidence" value="ECO:0007669"/>
    <property type="project" value="TreeGrafter"/>
</dbReference>